<gene>
    <name evidence="1" type="ORF">GTQ38_14800</name>
</gene>
<organism evidence="1 2">
    <name type="scientific">Poritiphilus flavus</name>
    <dbReference type="NCBI Taxonomy" id="2697053"/>
    <lineage>
        <taxon>Bacteria</taxon>
        <taxon>Pseudomonadati</taxon>
        <taxon>Bacteroidota</taxon>
        <taxon>Flavobacteriia</taxon>
        <taxon>Flavobacteriales</taxon>
        <taxon>Flavobacteriaceae</taxon>
        <taxon>Poritiphilus</taxon>
    </lineage>
</organism>
<evidence type="ECO:0000313" key="2">
    <source>
        <dbReference type="Proteomes" id="UP000475249"/>
    </source>
</evidence>
<dbReference type="Proteomes" id="UP000475249">
    <property type="component" value="Unassembled WGS sequence"/>
</dbReference>
<name>A0A6L9EEU2_9FLAO</name>
<protein>
    <submittedName>
        <fullName evidence="1">Uncharacterized protein</fullName>
    </submittedName>
</protein>
<evidence type="ECO:0000313" key="1">
    <source>
        <dbReference type="EMBL" id="NAS13284.1"/>
    </source>
</evidence>
<proteinExistence type="predicted"/>
<reference evidence="1 2" key="1">
    <citation type="submission" date="2020-01" db="EMBL/GenBank/DDBJ databases">
        <title>Bacteria diversity of Porities sp.</title>
        <authorList>
            <person name="Wang G."/>
        </authorList>
    </citation>
    <scope>NUCLEOTIDE SEQUENCE [LARGE SCALE GENOMIC DNA]</scope>
    <source>
        <strain evidence="1 2">R33</strain>
    </source>
</reference>
<dbReference type="RefSeq" id="WP_161436321.1">
    <property type="nucleotide sequence ID" value="NZ_WXYO01000006.1"/>
</dbReference>
<dbReference type="AlphaFoldDB" id="A0A6L9EEU2"/>
<comment type="caution">
    <text evidence="1">The sequence shown here is derived from an EMBL/GenBank/DDBJ whole genome shotgun (WGS) entry which is preliminary data.</text>
</comment>
<dbReference type="EMBL" id="WXYO01000006">
    <property type="protein sequence ID" value="NAS13284.1"/>
    <property type="molecule type" value="Genomic_DNA"/>
</dbReference>
<keyword evidence="2" id="KW-1185">Reference proteome</keyword>
<sequence>MRVTLPLQRIILLWLLSFPVLLSGQEKLQYSGPLQLGKFKGEAAYDYKLEGNDTILDGPFRMQRSSLQALLENEDASFSFSGNFENNYPDGFWSFLFGEFQSDSESQIVDYQYRVKISGIQNQAKGNIRQGRPDGLWEYLIQRIEDSEVAETLFKSAITFEGGVPQKSFRIENETSTLVGRFLRNGLAHDIWSLYSDSDSRTSENWYFNEGWLSKIEFEENGEVLVSQIYEEPTGSFKVLSLDSGYLQILKLKLQQADSLSFLSRGIPALLAENAANYKKIDNILSGLGRSAFLPEFKVKAEHFPLDSLETARMDAIKGLYQRSVAISEPLLNNTQLNILRRSDEQAQFLHAVVSAISSDFLQPLQQLVKYAELDVLEFVPRDQLISGLWPNGKPGTRIRIDSGEAGEAPKVFTGPNASQLQFGANNLQSAQDMARYASISLDSIAGVLNDKLVKDQRQQDFISLEEQMIAQVNELNKHIDSVSSLLPSDEREALSNIRALAERRLNQYSSLEENSAKIDYARASIACFTDLKSLSESISKGPERLEVIQEKYQDAVWNPFIATIMNEEVKKRITAAYRKVLLPYFLDKAKEDLNCDNAKALGDLMDSTYERLLELRDESTSKLERKLRKEQDPEMILQLFNLPATDKVN</sequence>
<accession>A0A6L9EEU2</accession>